<dbReference type="SUPFAM" id="SSF55486">
    <property type="entry name" value="Metalloproteases ('zincins'), catalytic domain"/>
    <property type="match status" value="1"/>
</dbReference>
<dbReference type="Gene3D" id="2.180.10.10">
    <property type="entry name" value="RHS repeat-associated core"/>
    <property type="match status" value="1"/>
</dbReference>
<evidence type="ECO:0000313" key="2">
    <source>
        <dbReference type="Proteomes" id="UP000611762"/>
    </source>
</evidence>
<evidence type="ECO:0008006" key="3">
    <source>
        <dbReference type="Google" id="ProtNLM"/>
    </source>
</evidence>
<name>A0A926DMW2_9FIRM</name>
<dbReference type="InterPro" id="IPR024079">
    <property type="entry name" value="MetalloPept_cat_dom_sf"/>
</dbReference>
<organism evidence="1 2">
    <name type="scientific">Congzhengia minquanensis</name>
    <dbReference type="NCBI Taxonomy" id="2763657"/>
    <lineage>
        <taxon>Bacteria</taxon>
        <taxon>Bacillati</taxon>
        <taxon>Bacillota</taxon>
        <taxon>Clostridia</taxon>
        <taxon>Eubacteriales</taxon>
        <taxon>Oscillospiraceae</taxon>
        <taxon>Congzhengia</taxon>
    </lineage>
</organism>
<evidence type="ECO:0000313" key="1">
    <source>
        <dbReference type="EMBL" id="MBC8541928.1"/>
    </source>
</evidence>
<dbReference type="Proteomes" id="UP000611762">
    <property type="component" value="Unassembled WGS sequence"/>
</dbReference>
<protein>
    <recommendedName>
        <fullName evidence="3">RHS repeat-associated core domain-containing protein</fullName>
    </recommendedName>
</protein>
<dbReference type="NCBIfam" id="TIGR03696">
    <property type="entry name" value="Rhs_assc_core"/>
    <property type="match status" value="1"/>
</dbReference>
<proteinExistence type="predicted"/>
<feature type="non-terminal residue" evidence="1">
    <location>
        <position position="1"/>
    </location>
</feature>
<sequence>MRYLDPTSGRFLTEDPAKDGLNWFSYCGGNPVKFTDPWGLVTMKDIALYIEINNIDVEAMIKEDPKNYKYNISRDAENWIAGQAGYDPVTSKEYDGHVVTFAFYEYSEDKSAPENSQSLALNGIRDGWSGEYDGKAHRVIMVNVNATNNIVLKKHQSFQIDVRAGKGISNVSGNTMTLYWGDSRNNKSYSDDDFSWVAAHEFGHTLGIDDAYSDKNFKIAPKSIMNNQWATGGKAEPIDFAMMKKAQFGNRGSMWTKYSDNLDLLDNLGVYYELK</sequence>
<dbReference type="EMBL" id="JACRSU010000017">
    <property type="protein sequence ID" value="MBC8541928.1"/>
    <property type="molecule type" value="Genomic_DNA"/>
</dbReference>
<keyword evidence="2" id="KW-1185">Reference proteome</keyword>
<comment type="caution">
    <text evidence="1">The sequence shown here is derived from an EMBL/GenBank/DDBJ whole genome shotgun (WGS) entry which is preliminary data.</text>
</comment>
<dbReference type="RefSeq" id="WP_283245485.1">
    <property type="nucleotide sequence ID" value="NZ_JACRSU010000017.1"/>
</dbReference>
<dbReference type="Gene3D" id="3.40.390.10">
    <property type="entry name" value="Collagenase (Catalytic Domain)"/>
    <property type="match status" value="1"/>
</dbReference>
<dbReference type="GO" id="GO:0008237">
    <property type="term" value="F:metallopeptidase activity"/>
    <property type="evidence" value="ECO:0007669"/>
    <property type="project" value="InterPro"/>
</dbReference>
<dbReference type="AlphaFoldDB" id="A0A926DMW2"/>
<accession>A0A926DMW2</accession>
<gene>
    <name evidence="1" type="ORF">H8698_13225</name>
</gene>
<reference evidence="1" key="1">
    <citation type="submission" date="2020-08" db="EMBL/GenBank/DDBJ databases">
        <title>Genome public.</title>
        <authorList>
            <person name="Liu C."/>
            <person name="Sun Q."/>
        </authorList>
    </citation>
    <scope>NUCLEOTIDE SEQUENCE</scope>
    <source>
        <strain evidence="1">H8</strain>
    </source>
</reference>
<dbReference type="InterPro" id="IPR022385">
    <property type="entry name" value="Rhs_assc_core"/>
</dbReference>